<evidence type="ECO:0000313" key="3">
    <source>
        <dbReference type="EMBL" id="GHF29811.1"/>
    </source>
</evidence>
<reference evidence="3" key="1">
    <citation type="journal article" date="2014" name="Int. J. Syst. Evol. Microbiol.">
        <title>Complete genome sequence of Corynebacterium casei LMG S-19264T (=DSM 44701T), isolated from a smear-ripened cheese.</title>
        <authorList>
            <consortium name="US DOE Joint Genome Institute (JGI-PGF)"/>
            <person name="Walter F."/>
            <person name="Albersmeier A."/>
            <person name="Kalinowski J."/>
            <person name="Ruckert C."/>
        </authorList>
    </citation>
    <scope>NUCLEOTIDE SEQUENCE</scope>
    <source>
        <strain evidence="3">JCM 4059</strain>
    </source>
</reference>
<evidence type="ECO:0000259" key="2">
    <source>
        <dbReference type="Pfam" id="PF02589"/>
    </source>
</evidence>
<accession>A0A919AWH9</accession>
<dbReference type="Gene3D" id="3.40.50.10420">
    <property type="entry name" value="NagB/RpiA/CoA transferase-like"/>
    <property type="match status" value="1"/>
</dbReference>
<protein>
    <recommendedName>
        <fullName evidence="2">LUD domain-containing protein</fullName>
    </recommendedName>
</protein>
<dbReference type="InterPro" id="IPR024185">
    <property type="entry name" value="FTHF_cligase-like_sf"/>
</dbReference>
<organism evidence="3 4">
    <name type="scientific">Streptomyces mashuensis</name>
    <dbReference type="NCBI Taxonomy" id="33904"/>
    <lineage>
        <taxon>Bacteria</taxon>
        <taxon>Bacillati</taxon>
        <taxon>Actinomycetota</taxon>
        <taxon>Actinomycetes</taxon>
        <taxon>Kitasatosporales</taxon>
        <taxon>Streptomycetaceae</taxon>
        <taxon>Streptomyces</taxon>
    </lineage>
</organism>
<dbReference type="AlphaFoldDB" id="A0A919AWH9"/>
<feature type="region of interest" description="Disordered" evidence="1">
    <location>
        <begin position="1"/>
        <end position="23"/>
    </location>
</feature>
<evidence type="ECO:0000313" key="4">
    <source>
        <dbReference type="Proteomes" id="UP000638313"/>
    </source>
</evidence>
<dbReference type="InterPro" id="IPR003741">
    <property type="entry name" value="LUD_dom"/>
</dbReference>
<feature type="compositionally biased region" description="Basic residues" evidence="1">
    <location>
        <begin position="1"/>
        <end position="11"/>
    </location>
</feature>
<dbReference type="InterPro" id="IPR037171">
    <property type="entry name" value="NagB/RpiA_transferase-like"/>
</dbReference>
<dbReference type="PANTHER" id="PTHR43682">
    <property type="entry name" value="LACTATE UTILIZATION PROTEIN C"/>
    <property type="match status" value="1"/>
</dbReference>
<evidence type="ECO:0000256" key="1">
    <source>
        <dbReference type="SAM" id="MobiDB-lite"/>
    </source>
</evidence>
<name>A0A919AWH9_9ACTN</name>
<dbReference type="Proteomes" id="UP000638313">
    <property type="component" value="Unassembled WGS sequence"/>
</dbReference>
<dbReference type="SUPFAM" id="SSF100950">
    <property type="entry name" value="NagB/RpiA/CoA transferase-like"/>
    <property type="match status" value="1"/>
</dbReference>
<comment type="caution">
    <text evidence="3">The sequence shown here is derived from an EMBL/GenBank/DDBJ whole genome shotgun (WGS) entry which is preliminary data.</text>
</comment>
<dbReference type="EMBL" id="BNBD01000001">
    <property type="protein sequence ID" value="GHF29811.1"/>
    <property type="molecule type" value="Genomic_DNA"/>
</dbReference>
<dbReference type="PANTHER" id="PTHR43682:SF1">
    <property type="entry name" value="LACTATE UTILIZATION PROTEIN C"/>
    <property type="match status" value="1"/>
</dbReference>
<dbReference type="Pfam" id="PF02589">
    <property type="entry name" value="LUD_dom"/>
    <property type="match status" value="1"/>
</dbReference>
<sequence length="242" mass="25774">MGPHARGRRRPGRDGVTGRPHDPARERVLARIRRALADVPRHERPGDHPVPRAYALTHGERTAAERVALLAAHLEDYRATVHRAGAAELPELLTGLLRRRGARRVVVPAGVPPEWLAGVGAGAGVEMVPDTPGLTTGELDRVDSVVTGCALAVAETGTLVLDGGPGQGRRRITLVPDHHVCVVRVPSQVVDSVPQALGRLDPLRPLTWISGPSATSDIELDRVEGVHGPRTLEVVLLDEAAP</sequence>
<reference evidence="3" key="2">
    <citation type="submission" date="2020-09" db="EMBL/GenBank/DDBJ databases">
        <authorList>
            <person name="Sun Q."/>
            <person name="Ohkuma M."/>
        </authorList>
    </citation>
    <scope>NUCLEOTIDE SEQUENCE</scope>
    <source>
        <strain evidence="3">JCM 4059</strain>
    </source>
</reference>
<proteinExistence type="predicted"/>
<keyword evidence="4" id="KW-1185">Reference proteome</keyword>
<feature type="domain" description="LUD" evidence="2">
    <location>
        <begin position="139"/>
        <end position="237"/>
    </location>
</feature>
<gene>
    <name evidence="3" type="ORF">GCM10010218_08730</name>
</gene>